<dbReference type="InterPro" id="IPR036812">
    <property type="entry name" value="NAD(P)_OxRdtase_dom_sf"/>
</dbReference>
<dbReference type="FunCoup" id="A0A1I3ZHB8">
    <property type="interactions" value="291"/>
</dbReference>
<sequence length="294" mass="33169">MRDRIARGIPQNERNIVAPVPTIRLNNGVEIPQLGFGVFQIPPAETAEATRTALEVGYRHIDTAQMYGNEKGVGEAIRSSGIPREQVFVTSKLNNNRLERDDILRSFDQSLGELGFDQLDLFLIHWPLPAVSDFVQRWRALEEIYASGRVRAIGVSNFQPHHLRRLLDETDVVPAVNQIEAHPYLTQDDVRAFDAEHRIVTEAWAPIAKGKVNDDPVLQDIARQVGRTPAQVTLRWHVQRGDVVFPKSVTRSRVEENFAIFDFELDEAAMATISGLDRGERTGPDPDEFDYIPS</sequence>
<evidence type="ECO:0000313" key="10">
    <source>
        <dbReference type="Proteomes" id="UP000199152"/>
    </source>
</evidence>
<evidence type="ECO:0000256" key="3">
    <source>
        <dbReference type="ARBA" id="ARBA00023002"/>
    </source>
</evidence>
<evidence type="ECO:0000256" key="4">
    <source>
        <dbReference type="PIRSR" id="PIRSR000097-1"/>
    </source>
</evidence>
<dbReference type="GO" id="GO:0016616">
    <property type="term" value="F:oxidoreductase activity, acting on the CH-OH group of donors, NAD or NADP as acceptor"/>
    <property type="evidence" value="ECO:0007669"/>
    <property type="project" value="UniProtKB-ARBA"/>
</dbReference>
<dbReference type="InParanoid" id="A0A1I3ZHB8"/>
<organism evidence="9 10">
    <name type="scientific">Geodermatophilus ruber</name>
    <dbReference type="NCBI Taxonomy" id="504800"/>
    <lineage>
        <taxon>Bacteria</taxon>
        <taxon>Bacillati</taxon>
        <taxon>Actinomycetota</taxon>
        <taxon>Actinomycetes</taxon>
        <taxon>Geodermatophilales</taxon>
        <taxon>Geodermatophilaceae</taxon>
        <taxon>Geodermatophilus</taxon>
    </lineage>
</organism>
<dbReference type="PROSITE" id="PS00798">
    <property type="entry name" value="ALDOKETO_REDUCTASE_1"/>
    <property type="match status" value="1"/>
</dbReference>
<protein>
    <submittedName>
        <fullName evidence="9">2,5-diketo-D-gluconate reductase A</fullName>
    </submittedName>
</protein>
<feature type="binding site" evidence="5">
    <location>
        <position position="125"/>
    </location>
    <ligand>
        <name>substrate</name>
    </ligand>
</feature>
<gene>
    <name evidence="9" type="ORF">SAMN04488085_101527</name>
</gene>
<evidence type="ECO:0000259" key="8">
    <source>
        <dbReference type="Pfam" id="PF00248"/>
    </source>
</evidence>
<dbReference type="SUPFAM" id="SSF51430">
    <property type="entry name" value="NAD(P)-linked oxidoreductase"/>
    <property type="match status" value="1"/>
</dbReference>
<feature type="active site" description="Proton donor" evidence="4">
    <location>
        <position position="67"/>
    </location>
</feature>
<dbReference type="InterPro" id="IPR023210">
    <property type="entry name" value="NADP_OxRdtase_dom"/>
</dbReference>
<name>A0A1I3ZHB8_9ACTN</name>
<evidence type="ECO:0000256" key="2">
    <source>
        <dbReference type="ARBA" id="ARBA00022857"/>
    </source>
</evidence>
<dbReference type="PIRSF" id="PIRSF000097">
    <property type="entry name" value="AKR"/>
    <property type="match status" value="1"/>
</dbReference>
<dbReference type="PANTHER" id="PTHR43827:SF3">
    <property type="entry name" value="NADP-DEPENDENT OXIDOREDUCTASE DOMAIN-CONTAINING PROTEIN"/>
    <property type="match status" value="1"/>
</dbReference>
<dbReference type="InterPro" id="IPR020471">
    <property type="entry name" value="AKR"/>
</dbReference>
<feature type="domain" description="NADP-dependent oxidoreductase" evidence="8">
    <location>
        <begin position="40"/>
        <end position="276"/>
    </location>
</feature>
<evidence type="ECO:0000256" key="1">
    <source>
        <dbReference type="ARBA" id="ARBA00007905"/>
    </source>
</evidence>
<dbReference type="Proteomes" id="UP000199152">
    <property type="component" value="Unassembled WGS sequence"/>
</dbReference>
<dbReference type="PROSITE" id="PS00062">
    <property type="entry name" value="ALDOKETO_REDUCTASE_2"/>
    <property type="match status" value="1"/>
</dbReference>
<comment type="similarity">
    <text evidence="1">Belongs to the aldo/keto reductase family.</text>
</comment>
<dbReference type="InterPro" id="IPR018170">
    <property type="entry name" value="Aldo/ket_reductase_CS"/>
</dbReference>
<dbReference type="PANTHER" id="PTHR43827">
    <property type="entry name" value="2,5-DIKETO-D-GLUCONIC ACID REDUCTASE"/>
    <property type="match status" value="1"/>
</dbReference>
<feature type="region of interest" description="Disordered" evidence="7">
    <location>
        <begin position="275"/>
        <end position="294"/>
    </location>
</feature>
<dbReference type="PRINTS" id="PR00069">
    <property type="entry name" value="ALDKETRDTASE"/>
</dbReference>
<dbReference type="FunFam" id="3.20.20.100:FF:000015">
    <property type="entry name" value="Oxidoreductase, aldo/keto reductase family"/>
    <property type="match status" value="1"/>
</dbReference>
<evidence type="ECO:0000256" key="7">
    <source>
        <dbReference type="SAM" id="MobiDB-lite"/>
    </source>
</evidence>
<proteinExistence type="inferred from homology"/>
<keyword evidence="10" id="KW-1185">Reference proteome</keyword>
<evidence type="ECO:0000256" key="6">
    <source>
        <dbReference type="PIRSR" id="PIRSR000097-3"/>
    </source>
</evidence>
<keyword evidence="3" id="KW-0560">Oxidoreductase</keyword>
<dbReference type="STRING" id="504800.SAMN04488085_101527"/>
<dbReference type="EMBL" id="FOSW01000001">
    <property type="protein sequence ID" value="SFK42966.1"/>
    <property type="molecule type" value="Genomic_DNA"/>
</dbReference>
<feature type="compositionally biased region" description="Acidic residues" evidence="7">
    <location>
        <begin position="285"/>
        <end position="294"/>
    </location>
</feature>
<dbReference type="AlphaFoldDB" id="A0A1I3ZHB8"/>
<accession>A0A1I3ZHB8</accession>
<feature type="site" description="Lowers pKa of active site Tyr" evidence="6">
    <location>
        <position position="92"/>
    </location>
</feature>
<evidence type="ECO:0000313" key="9">
    <source>
        <dbReference type="EMBL" id="SFK42966.1"/>
    </source>
</evidence>
<dbReference type="Gene3D" id="3.20.20.100">
    <property type="entry name" value="NADP-dependent oxidoreductase domain"/>
    <property type="match status" value="1"/>
</dbReference>
<reference evidence="9 10" key="1">
    <citation type="submission" date="2016-10" db="EMBL/GenBank/DDBJ databases">
        <authorList>
            <person name="de Groot N.N."/>
        </authorList>
    </citation>
    <scope>NUCLEOTIDE SEQUENCE [LARGE SCALE GENOMIC DNA]</scope>
    <source>
        <strain evidence="9 10">DSM 45317</strain>
    </source>
</reference>
<dbReference type="Pfam" id="PF00248">
    <property type="entry name" value="Aldo_ket_red"/>
    <property type="match status" value="1"/>
</dbReference>
<evidence type="ECO:0000256" key="5">
    <source>
        <dbReference type="PIRSR" id="PIRSR000097-2"/>
    </source>
</evidence>
<keyword evidence="2" id="KW-0521">NADP</keyword>